<dbReference type="Gene3D" id="1.20.910.10">
    <property type="entry name" value="Heme oxygenase-like"/>
    <property type="match status" value="1"/>
</dbReference>
<dbReference type="SUPFAM" id="SSF48613">
    <property type="entry name" value="Heme oxygenase-like"/>
    <property type="match status" value="1"/>
</dbReference>
<dbReference type="InterPro" id="IPR004305">
    <property type="entry name" value="Thiaminase-2/PQQC"/>
</dbReference>
<dbReference type="Proteomes" id="UP000275408">
    <property type="component" value="Unassembled WGS sequence"/>
</dbReference>
<dbReference type="Pfam" id="PF03070">
    <property type="entry name" value="TENA_THI-4"/>
    <property type="match status" value="1"/>
</dbReference>
<organism evidence="2 3">
    <name type="scientific">Pocillopora damicornis</name>
    <name type="common">Cauliflower coral</name>
    <name type="synonym">Millepora damicornis</name>
    <dbReference type="NCBI Taxonomy" id="46731"/>
    <lineage>
        <taxon>Eukaryota</taxon>
        <taxon>Metazoa</taxon>
        <taxon>Cnidaria</taxon>
        <taxon>Anthozoa</taxon>
        <taxon>Hexacorallia</taxon>
        <taxon>Scleractinia</taxon>
        <taxon>Astrocoeniina</taxon>
        <taxon>Pocilloporidae</taxon>
        <taxon>Pocillopora</taxon>
    </lineage>
</organism>
<dbReference type="InterPro" id="IPR016084">
    <property type="entry name" value="Haem_Oase-like_multi-hlx"/>
</dbReference>
<dbReference type="OrthoDB" id="5965093at2759"/>
<evidence type="ECO:0000259" key="1">
    <source>
        <dbReference type="Pfam" id="PF03070"/>
    </source>
</evidence>
<dbReference type="EMBL" id="RCHS01003241">
    <property type="protein sequence ID" value="RMX43209.1"/>
    <property type="molecule type" value="Genomic_DNA"/>
</dbReference>
<gene>
    <name evidence="2" type="ORF">pdam_00009706</name>
</gene>
<sequence>MKNLRSSTAYKCNTYSISPLMAANKSAKEILASLRNEPFSVETEERLGSHAVVQEASAGTLPLAVVERLLCEQYHIIASDTLSMEHLVARFNANEIIREYFQFFLTGEKIAFDKLLSMAKAMKLSDSHLEGYEPRAEAQAYPSYLCRLVHYGEAPQIAAAIAVNFPAFGRMCSRLADALKKNYHMKEEDLEFLRFFGSGDLDDGAIKAIEAYNAEADKGTFKKVNYSDIKRAVRLLQAYEVMFWDSVFSNR</sequence>
<comment type="caution">
    <text evidence="2">The sequence shown here is derived from an EMBL/GenBank/DDBJ whole genome shotgun (WGS) entry which is preliminary data.</text>
</comment>
<name>A0A3M6TPD3_POCDA</name>
<feature type="domain" description="Thiaminase-2/PQQC" evidence="1">
    <location>
        <begin position="45"/>
        <end position="247"/>
    </location>
</feature>
<evidence type="ECO:0000313" key="2">
    <source>
        <dbReference type="EMBL" id="RMX43209.1"/>
    </source>
</evidence>
<reference evidence="2 3" key="1">
    <citation type="journal article" date="2018" name="Sci. Rep.">
        <title>Comparative analysis of the Pocillopora damicornis genome highlights role of immune system in coral evolution.</title>
        <authorList>
            <person name="Cunning R."/>
            <person name="Bay R.A."/>
            <person name="Gillette P."/>
            <person name="Baker A.C."/>
            <person name="Traylor-Knowles N."/>
        </authorList>
    </citation>
    <scope>NUCLEOTIDE SEQUENCE [LARGE SCALE GENOMIC DNA]</scope>
    <source>
        <strain evidence="2">RSMAS</strain>
        <tissue evidence="2">Whole animal</tissue>
    </source>
</reference>
<protein>
    <recommendedName>
        <fullName evidence="1">Thiaminase-2/PQQC domain-containing protein</fullName>
    </recommendedName>
</protein>
<accession>A0A3M6TPD3</accession>
<dbReference type="GO" id="GO:0006772">
    <property type="term" value="P:thiamine metabolic process"/>
    <property type="evidence" value="ECO:0007669"/>
    <property type="project" value="UniProtKB-ARBA"/>
</dbReference>
<dbReference type="AlphaFoldDB" id="A0A3M6TPD3"/>
<evidence type="ECO:0000313" key="3">
    <source>
        <dbReference type="Proteomes" id="UP000275408"/>
    </source>
</evidence>
<proteinExistence type="predicted"/>
<keyword evidence="3" id="KW-1185">Reference proteome</keyword>